<dbReference type="PANTHER" id="PTHR13604:SF0">
    <property type="entry name" value="ABASIC SITE PROCESSING PROTEIN HMCES"/>
    <property type="match status" value="1"/>
</dbReference>
<keyword evidence="8" id="KW-0456">Lyase</keyword>
<evidence type="ECO:0000256" key="10">
    <source>
        <dbReference type="ARBA" id="ARBA00030898"/>
    </source>
</evidence>
<dbReference type="GO" id="GO:0106300">
    <property type="term" value="P:protein-DNA covalent cross-linking repair"/>
    <property type="evidence" value="ECO:0007669"/>
    <property type="project" value="InterPro"/>
</dbReference>
<dbReference type="Pfam" id="PF02586">
    <property type="entry name" value="SRAP"/>
    <property type="match status" value="1"/>
</dbReference>
<evidence type="ECO:0000256" key="3">
    <source>
        <dbReference type="ARBA" id="ARBA00022670"/>
    </source>
</evidence>
<keyword evidence="4" id="KW-0227">DNA damage</keyword>
<sequence>MFESEDQGKSKETIIRPMLWGLVPSFARGTEMKGYATSNARIESLLQKPLYSQSMRRGWRCIVPVEG</sequence>
<evidence type="ECO:0000256" key="9">
    <source>
        <dbReference type="ARBA" id="ARBA00030390"/>
    </source>
</evidence>
<dbReference type="Proteomes" id="UP000728185">
    <property type="component" value="Unassembled WGS sequence"/>
</dbReference>
<proteinExistence type="inferred from homology"/>
<comment type="similarity">
    <text evidence="1">Belongs to the SOS response-associated peptidase family.</text>
</comment>
<dbReference type="InterPro" id="IPR036590">
    <property type="entry name" value="SRAP-like"/>
</dbReference>
<dbReference type="GO" id="GO:0008233">
    <property type="term" value="F:peptidase activity"/>
    <property type="evidence" value="ECO:0007669"/>
    <property type="project" value="UniProtKB-KW"/>
</dbReference>
<evidence type="ECO:0000256" key="2">
    <source>
        <dbReference type="ARBA" id="ARBA00015888"/>
    </source>
</evidence>
<dbReference type="GO" id="GO:0006508">
    <property type="term" value="P:proteolysis"/>
    <property type="evidence" value="ECO:0007669"/>
    <property type="project" value="UniProtKB-KW"/>
</dbReference>
<evidence type="ECO:0000256" key="5">
    <source>
        <dbReference type="ARBA" id="ARBA00022801"/>
    </source>
</evidence>
<keyword evidence="7" id="KW-0238">DNA-binding</keyword>
<keyword evidence="5" id="KW-0378">Hydrolase</keyword>
<evidence type="ECO:0000313" key="12">
    <source>
        <dbReference type="EMBL" id="KAA0192623.1"/>
    </source>
</evidence>
<accession>A0A8E0VJW8</accession>
<dbReference type="PANTHER" id="PTHR13604">
    <property type="entry name" value="DC12-RELATED"/>
    <property type="match status" value="1"/>
</dbReference>
<keyword evidence="3" id="KW-0645">Protease</keyword>
<organism evidence="12 13">
    <name type="scientific">Fasciolopsis buskii</name>
    <dbReference type="NCBI Taxonomy" id="27845"/>
    <lineage>
        <taxon>Eukaryota</taxon>
        <taxon>Metazoa</taxon>
        <taxon>Spiralia</taxon>
        <taxon>Lophotrochozoa</taxon>
        <taxon>Platyhelminthes</taxon>
        <taxon>Trematoda</taxon>
        <taxon>Digenea</taxon>
        <taxon>Plagiorchiida</taxon>
        <taxon>Echinostomata</taxon>
        <taxon>Echinostomatoidea</taxon>
        <taxon>Fasciolidae</taxon>
        <taxon>Fasciolopsis</taxon>
    </lineage>
</organism>
<gene>
    <name evidence="12" type="ORF">FBUS_10495</name>
</gene>
<evidence type="ECO:0000256" key="7">
    <source>
        <dbReference type="ARBA" id="ARBA00023125"/>
    </source>
</evidence>
<evidence type="ECO:0000256" key="8">
    <source>
        <dbReference type="ARBA" id="ARBA00023239"/>
    </source>
</evidence>
<dbReference type="SUPFAM" id="SSF143081">
    <property type="entry name" value="BB1717-like"/>
    <property type="match status" value="1"/>
</dbReference>
<dbReference type="OrthoDB" id="2111841at2759"/>
<dbReference type="InterPro" id="IPR003738">
    <property type="entry name" value="SRAP"/>
</dbReference>
<dbReference type="AlphaFoldDB" id="A0A8E0VJW8"/>
<evidence type="ECO:0000313" key="13">
    <source>
        <dbReference type="Proteomes" id="UP000728185"/>
    </source>
</evidence>
<protein>
    <recommendedName>
        <fullName evidence="2">Abasic site processing protein HMCES</fullName>
    </recommendedName>
    <alternativeName>
        <fullName evidence="9">Embryonic stem cell-specific 5-hydroxymethylcytosine-binding protein</fullName>
    </alternativeName>
    <alternativeName>
        <fullName evidence="10">Peptidase HMCES</fullName>
    </alternativeName>
    <alternativeName>
        <fullName evidence="11">SRAP domain-containing protein 1</fullName>
    </alternativeName>
</protein>
<dbReference type="GO" id="GO:0016829">
    <property type="term" value="F:lyase activity"/>
    <property type="evidence" value="ECO:0007669"/>
    <property type="project" value="UniProtKB-KW"/>
</dbReference>
<comment type="caution">
    <text evidence="12">The sequence shown here is derived from an EMBL/GenBank/DDBJ whole genome shotgun (WGS) entry which is preliminary data.</text>
</comment>
<dbReference type="EMBL" id="LUCM01005564">
    <property type="protein sequence ID" value="KAA0192623.1"/>
    <property type="molecule type" value="Genomic_DNA"/>
</dbReference>
<keyword evidence="6" id="KW-0190">Covalent protein-DNA linkage</keyword>
<reference evidence="12" key="1">
    <citation type="submission" date="2019-05" db="EMBL/GenBank/DDBJ databases">
        <title>Annotation for the trematode Fasciolopsis buski.</title>
        <authorList>
            <person name="Choi Y.-J."/>
        </authorList>
    </citation>
    <scope>NUCLEOTIDE SEQUENCE</scope>
    <source>
        <strain evidence="12">HT</strain>
        <tissue evidence="12">Whole worm</tissue>
    </source>
</reference>
<evidence type="ECO:0000256" key="11">
    <source>
        <dbReference type="ARBA" id="ARBA00031130"/>
    </source>
</evidence>
<name>A0A8E0VJW8_9TREM</name>
<evidence type="ECO:0000256" key="1">
    <source>
        <dbReference type="ARBA" id="ARBA00008136"/>
    </source>
</evidence>
<dbReference type="Gene3D" id="3.90.1680.10">
    <property type="entry name" value="SOS response associated peptidase-like"/>
    <property type="match status" value="1"/>
</dbReference>
<evidence type="ECO:0000256" key="6">
    <source>
        <dbReference type="ARBA" id="ARBA00023124"/>
    </source>
</evidence>
<dbReference type="GO" id="GO:0003697">
    <property type="term" value="F:single-stranded DNA binding"/>
    <property type="evidence" value="ECO:0007669"/>
    <property type="project" value="InterPro"/>
</dbReference>
<evidence type="ECO:0000256" key="4">
    <source>
        <dbReference type="ARBA" id="ARBA00022763"/>
    </source>
</evidence>
<keyword evidence="13" id="KW-1185">Reference proteome</keyword>